<evidence type="ECO:0000256" key="6">
    <source>
        <dbReference type="ARBA" id="ARBA00021213"/>
    </source>
</evidence>
<dbReference type="InterPro" id="IPR006896">
    <property type="entry name" value="Sec23/24_trunk_dom"/>
</dbReference>
<dbReference type="PANTHER" id="PTHR13803:SF39">
    <property type="entry name" value="SECRETORY 24AB, ISOFORM A"/>
    <property type="match status" value="1"/>
</dbReference>
<gene>
    <name evidence="22" type="primary">SEC24</name>
    <name evidence="22" type="ORF">OHK93_000605</name>
</gene>
<evidence type="ECO:0000256" key="2">
    <source>
        <dbReference type="ARBA" id="ARBA00004299"/>
    </source>
</evidence>
<dbReference type="InterPro" id="IPR041742">
    <property type="entry name" value="Sec24-like_trunk_dom"/>
</dbReference>
<dbReference type="EMBL" id="JAPUFD010000001">
    <property type="protein sequence ID" value="MDI1485467.1"/>
    <property type="molecule type" value="Genomic_DNA"/>
</dbReference>
<dbReference type="SUPFAM" id="SSF82919">
    <property type="entry name" value="Zn-finger domain of Sec23/24"/>
    <property type="match status" value="1"/>
</dbReference>
<dbReference type="Pfam" id="PF04815">
    <property type="entry name" value="Sec23_helical"/>
    <property type="match status" value="1"/>
</dbReference>
<evidence type="ECO:0000259" key="19">
    <source>
        <dbReference type="Pfam" id="PF04811"/>
    </source>
</evidence>
<dbReference type="Gene3D" id="2.30.30.380">
    <property type="entry name" value="Zn-finger domain of Sec23/24"/>
    <property type="match status" value="1"/>
</dbReference>
<comment type="subcellular location">
    <subcellularLocation>
        <location evidence="2">Cytoplasmic vesicle</location>
        <location evidence="2">COPII-coated vesicle membrane</location>
        <topology evidence="2">Peripheral membrane protein</topology>
        <orientation evidence="2">Cytoplasmic side</orientation>
    </subcellularLocation>
    <subcellularLocation>
        <location evidence="3">Endoplasmic reticulum membrane</location>
        <topology evidence="3">Peripheral membrane protein</topology>
        <orientation evidence="3">Cytoplasmic side</orientation>
    </subcellularLocation>
    <subcellularLocation>
        <location evidence="1">Golgi apparatus membrane</location>
        <topology evidence="1">Peripheral membrane protein</topology>
        <orientation evidence="1">Cytoplasmic side</orientation>
    </subcellularLocation>
</comment>
<evidence type="ECO:0000256" key="14">
    <source>
        <dbReference type="ARBA" id="ARBA00023329"/>
    </source>
</evidence>
<dbReference type="InterPro" id="IPR050550">
    <property type="entry name" value="SEC23_SEC24_subfamily"/>
</dbReference>
<dbReference type="InterPro" id="IPR006900">
    <property type="entry name" value="Sec23/24_helical_dom"/>
</dbReference>
<evidence type="ECO:0000256" key="12">
    <source>
        <dbReference type="ARBA" id="ARBA00023034"/>
    </source>
</evidence>
<evidence type="ECO:0000256" key="1">
    <source>
        <dbReference type="ARBA" id="ARBA00004255"/>
    </source>
</evidence>
<sequence>MASPQPGYPQAGQPNDNQQEDPQYGHPQDAQDGASPAQGTMTAPPAAGKKKRHYAGQAYEFGGGANAALGGQQVGGGQYPPAPSQGYGGYGQPQPQPAQQPAVSYGAGPIPSSTGGAPAYGQPSPALGGYQSPEPGYQSQGPPVQQPGMGSLTHGMGAMTMTNQAPPGHPQMQGRMAMNQLYPTDILNTPLNVSELDLPPPPIILPPNSSVTPSPDANCPSKYVRSTLNCVPTTYNLLKKSRLPFALVIQPYSSLHDHEDPVPVVPDQVIARCRRCRSYINPFATFLDQGHRWRCNMCNLTNEVPQAFDWDAAAQKQQDRWSRPELNHSVVEFVAPQEYMVRPPQPLVYLFLFDVSYAAVTNGLLATAARCILESLDRIPNADRRTRLGFLAVDSSLHYFSIPQDGSENTEASMMVVSDLDEPFLPTPQDLLVTLTECRQNIEAFLAKLQDMFGATQNGGSCMGAALRAGHKLISPVGGKLTVLSASLPNVGVGKLDMREDKKLLGTTKESSLLQTQSSFYKSFAVECSKNQVSIDMFLFSSSYQDVASLSNLPRYTGGQTYFYPGWNAARGEDAIKFAREFSDYLSAEIGLEAVLRVRATTGLRMSTFYGNFFNRSSDLCAFPAFPRDQGYVVEVAIDETLTKGIVCLQSAVLHTTCNGERRIRVMTLALPTTQNMADVYASADQAAVATTFSHKAVERALGSGLEAARDALQTKLVELLQTYRKELAGGNMGAAGLQFPANLRCLPVLFLGLRKNIALRQSAQIPSDMRSAALCQLSTLPLPLLIQYVYPRLYSLHDVVPPDDDERNPQNLGLVDEETGETVMPQALNLSSQSLLPYGLYLIDDGQTQFLWVGREAVDPLIRDVFDVPDRNHLKVGKMTLPVVDTDINERVRAIVEKSRDHRSKGVGSIVVPHLYLVREDGEPGMRLWAQSMFVEDRADQGLSLQQWLGTMREKVRLDLVTYDTKDRFS</sequence>
<dbReference type="Gene3D" id="2.60.40.1670">
    <property type="entry name" value="beta-sandwich domain of Sec23/24"/>
    <property type="match status" value="1"/>
</dbReference>
<feature type="domain" description="Zinc finger Sec23/Sec24-type" evidence="18">
    <location>
        <begin position="270"/>
        <end position="307"/>
    </location>
</feature>
<evidence type="ECO:0000256" key="5">
    <source>
        <dbReference type="ARBA" id="ARBA00013453"/>
    </source>
</evidence>
<dbReference type="Pfam" id="PF08033">
    <property type="entry name" value="Sec23_BS"/>
    <property type="match status" value="1"/>
</dbReference>
<organism evidence="22 23">
    <name type="scientific">Ramalina farinacea</name>
    <dbReference type="NCBI Taxonomy" id="258253"/>
    <lineage>
        <taxon>Eukaryota</taxon>
        <taxon>Fungi</taxon>
        <taxon>Dikarya</taxon>
        <taxon>Ascomycota</taxon>
        <taxon>Pezizomycotina</taxon>
        <taxon>Lecanoromycetes</taxon>
        <taxon>OSLEUM clade</taxon>
        <taxon>Lecanoromycetidae</taxon>
        <taxon>Lecanorales</taxon>
        <taxon>Lecanorineae</taxon>
        <taxon>Ramalinaceae</taxon>
        <taxon>Ramalina</taxon>
    </lineage>
</organism>
<keyword evidence="7" id="KW-0813">Transport</keyword>
<evidence type="ECO:0000256" key="15">
    <source>
        <dbReference type="ARBA" id="ARBA00025471"/>
    </source>
</evidence>
<keyword evidence="8" id="KW-0963">Cytoplasm</keyword>
<dbReference type="InterPro" id="IPR036175">
    <property type="entry name" value="Sec23/24_helical_dom_sf"/>
</dbReference>
<evidence type="ECO:0000256" key="8">
    <source>
        <dbReference type="ARBA" id="ARBA00022490"/>
    </source>
</evidence>
<feature type="domain" description="Sec23/Sec24 trunk" evidence="19">
    <location>
        <begin position="344"/>
        <end position="585"/>
    </location>
</feature>
<dbReference type="SUPFAM" id="SSF82754">
    <property type="entry name" value="C-terminal, gelsolin-like domain of Sec23/24"/>
    <property type="match status" value="1"/>
</dbReference>
<keyword evidence="11" id="KW-0653">Protein transport</keyword>
<dbReference type="GO" id="GO:0005789">
    <property type="term" value="C:endoplasmic reticulum membrane"/>
    <property type="evidence" value="ECO:0007669"/>
    <property type="project" value="UniProtKB-SubCell"/>
</dbReference>
<dbReference type="InterPro" id="IPR012990">
    <property type="entry name" value="Beta-sandwich_Sec23_24"/>
</dbReference>
<feature type="domain" description="Gelsolin-like" evidence="17">
    <location>
        <begin position="823"/>
        <end position="895"/>
    </location>
</feature>
<dbReference type="SUPFAM" id="SSF81811">
    <property type="entry name" value="Helical domain of Sec23/24"/>
    <property type="match status" value="1"/>
</dbReference>
<feature type="domain" description="Sec23/Sec24 helical" evidence="20">
    <location>
        <begin position="685"/>
        <end position="787"/>
    </location>
</feature>
<dbReference type="Gene3D" id="3.40.50.410">
    <property type="entry name" value="von Willebrand factor, type A domain"/>
    <property type="match status" value="1"/>
</dbReference>
<keyword evidence="13" id="KW-0472">Membrane</keyword>
<evidence type="ECO:0000256" key="10">
    <source>
        <dbReference type="ARBA" id="ARBA00022892"/>
    </source>
</evidence>
<dbReference type="InterPro" id="IPR007123">
    <property type="entry name" value="Gelsolin-like_dom"/>
</dbReference>
<dbReference type="GO" id="GO:0090110">
    <property type="term" value="P:COPII-coated vesicle cargo loading"/>
    <property type="evidence" value="ECO:0007669"/>
    <property type="project" value="TreeGrafter"/>
</dbReference>
<evidence type="ECO:0000256" key="4">
    <source>
        <dbReference type="ARBA" id="ARBA00008334"/>
    </source>
</evidence>
<keyword evidence="12" id="KW-0333">Golgi apparatus</keyword>
<dbReference type="SUPFAM" id="SSF53300">
    <property type="entry name" value="vWA-like"/>
    <property type="match status" value="1"/>
</dbReference>
<keyword evidence="14" id="KW-0968">Cytoplasmic vesicle</keyword>
<dbReference type="GO" id="GO:0070971">
    <property type="term" value="C:endoplasmic reticulum exit site"/>
    <property type="evidence" value="ECO:0007669"/>
    <property type="project" value="TreeGrafter"/>
</dbReference>
<dbReference type="GO" id="GO:0008270">
    <property type="term" value="F:zinc ion binding"/>
    <property type="evidence" value="ECO:0007669"/>
    <property type="project" value="InterPro"/>
</dbReference>
<dbReference type="CDD" id="cd01479">
    <property type="entry name" value="Sec24-like"/>
    <property type="match status" value="1"/>
</dbReference>
<dbReference type="AlphaFoldDB" id="A0AA43QGY8"/>
<feature type="region of interest" description="Disordered" evidence="16">
    <location>
        <begin position="1"/>
        <end position="174"/>
    </location>
</feature>
<accession>A0AA43QGY8</accession>
<dbReference type="GO" id="GO:0000149">
    <property type="term" value="F:SNARE binding"/>
    <property type="evidence" value="ECO:0007669"/>
    <property type="project" value="TreeGrafter"/>
</dbReference>
<evidence type="ECO:0000313" key="23">
    <source>
        <dbReference type="Proteomes" id="UP001161017"/>
    </source>
</evidence>
<name>A0AA43QGY8_9LECA</name>
<protein>
    <recommendedName>
        <fullName evidence="6">Protein transport protein SEC24</fullName>
    </recommendedName>
    <alternativeName>
        <fullName evidence="5">Protein transport protein sec24</fullName>
    </alternativeName>
</protein>
<dbReference type="GO" id="GO:0030127">
    <property type="term" value="C:COPII vesicle coat"/>
    <property type="evidence" value="ECO:0007669"/>
    <property type="project" value="InterPro"/>
</dbReference>
<dbReference type="InterPro" id="IPR036180">
    <property type="entry name" value="Gelsolin-like_dom_sf"/>
</dbReference>
<dbReference type="GO" id="GO:0006886">
    <property type="term" value="P:intracellular protein transport"/>
    <property type="evidence" value="ECO:0007669"/>
    <property type="project" value="InterPro"/>
</dbReference>
<dbReference type="Pfam" id="PF04810">
    <property type="entry name" value="zf-Sec23_Sec24"/>
    <property type="match status" value="1"/>
</dbReference>
<dbReference type="Pfam" id="PF00626">
    <property type="entry name" value="Gelsolin"/>
    <property type="match status" value="1"/>
</dbReference>
<keyword evidence="23" id="KW-1185">Reference proteome</keyword>
<dbReference type="InterPro" id="IPR006895">
    <property type="entry name" value="Znf_Sec23_Sec24"/>
</dbReference>
<feature type="compositionally biased region" description="Polar residues" evidence="16">
    <location>
        <begin position="12"/>
        <end position="21"/>
    </location>
</feature>
<evidence type="ECO:0000256" key="16">
    <source>
        <dbReference type="SAM" id="MobiDB-lite"/>
    </source>
</evidence>
<dbReference type="InterPro" id="IPR036174">
    <property type="entry name" value="Znf_Sec23_Sec24_sf"/>
</dbReference>
<keyword evidence="10" id="KW-0931">ER-Golgi transport</keyword>
<dbReference type="Gene3D" id="3.40.20.10">
    <property type="entry name" value="Severin"/>
    <property type="match status" value="1"/>
</dbReference>
<reference evidence="22" key="1">
    <citation type="journal article" date="2023" name="Genome Biol. Evol.">
        <title>First Whole Genome Sequence and Flow Cytometry Genome Size Data for the Lichen-Forming Fungus Ramalina farinacea (Ascomycota).</title>
        <authorList>
            <person name="Llewellyn T."/>
            <person name="Mian S."/>
            <person name="Hill R."/>
            <person name="Leitch I.J."/>
            <person name="Gaya E."/>
        </authorList>
    </citation>
    <scope>NUCLEOTIDE SEQUENCE</scope>
    <source>
        <strain evidence="22">LIQ254RAFAR</strain>
    </source>
</reference>
<feature type="domain" description="Sec23/Sec24 beta-sandwich" evidence="21">
    <location>
        <begin position="591"/>
        <end position="674"/>
    </location>
</feature>
<evidence type="ECO:0000256" key="9">
    <source>
        <dbReference type="ARBA" id="ARBA00022824"/>
    </source>
</evidence>
<comment type="caution">
    <text evidence="22">The sequence shown here is derived from an EMBL/GenBank/DDBJ whole genome shotgun (WGS) entry which is preliminary data.</text>
</comment>
<dbReference type="GO" id="GO:0000139">
    <property type="term" value="C:Golgi membrane"/>
    <property type="evidence" value="ECO:0007669"/>
    <property type="project" value="UniProtKB-SubCell"/>
</dbReference>
<keyword evidence="9" id="KW-0256">Endoplasmic reticulum</keyword>
<evidence type="ECO:0000256" key="11">
    <source>
        <dbReference type="ARBA" id="ARBA00022927"/>
    </source>
</evidence>
<dbReference type="PANTHER" id="PTHR13803">
    <property type="entry name" value="SEC24-RELATED PROTEIN"/>
    <property type="match status" value="1"/>
</dbReference>
<dbReference type="Proteomes" id="UP001161017">
    <property type="component" value="Unassembled WGS sequence"/>
</dbReference>
<evidence type="ECO:0000256" key="13">
    <source>
        <dbReference type="ARBA" id="ARBA00023136"/>
    </source>
</evidence>
<dbReference type="Gene3D" id="1.20.120.730">
    <property type="entry name" value="Sec23/Sec24 helical domain"/>
    <property type="match status" value="1"/>
</dbReference>
<comment type="function">
    <text evidence="15">Component of the coat protein complex II (COPII) which promotes the formation of transport vesicles from the endoplasmic reticulum (ER). The coat has two main functions, the physical deformation of the endoplasmic reticulum membrane into vesicles and the selection of cargo molecules.</text>
</comment>
<evidence type="ECO:0000259" key="18">
    <source>
        <dbReference type="Pfam" id="PF04810"/>
    </source>
</evidence>
<dbReference type="Pfam" id="PF04811">
    <property type="entry name" value="Sec23_trunk"/>
    <property type="match status" value="1"/>
</dbReference>
<dbReference type="SUPFAM" id="SSF81995">
    <property type="entry name" value="beta-sandwich domain of Sec23/24"/>
    <property type="match status" value="1"/>
</dbReference>
<evidence type="ECO:0000313" key="22">
    <source>
        <dbReference type="EMBL" id="MDI1485467.1"/>
    </source>
</evidence>
<dbReference type="InterPro" id="IPR036465">
    <property type="entry name" value="vWFA_dom_sf"/>
</dbReference>
<evidence type="ECO:0000256" key="3">
    <source>
        <dbReference type="ARBA" id="ARBA00004397"/>
    </source>
</evidence>
<dbReference type="InterPro" id="IPR029006">
    <property type="entry name" value="ADF-H/Gelsolin-like_dom_sf"/>
</dbReference>
<proteinExistence type="inferred from homology"/>
<evidence type="ECO:0000259" key="21">
    <source>
        <dbReference type="Pfam" id="PF08033"/>
    </source>
</evidence>
<evidence type="ECO:0000259" key="20">
    <source>
        <dbReference type="Pfam" id="PF04815"/>
    </source>
</evidence>
<comment type="similarity">
    <text evidence="4">Belongs to the SEC23/SEC24 family. SEC24 subfamily.</text>
</comment>
<evidence type="ECO:0000256" key="7">
    <source>
        <dbReference type="ARBA" id="ARBA00022448"/>
    </source>
</evidence>
<evidence type="ECO:0000259" key="17">
    <source>
        <dbReference type="Pfam" id="PF00626"/>
    </source>
</evidence>